<dbReference type="Proteomes" id="UP000094669">
    <property type="component" value="Unassembled WGS sequence"/>
</dbReference>
<proteinExistence type="predicted"/>
<protein>
    <submittedName>
        <fullName evidence="1">DUF2461 domain-containing protein</fullName>
    </submittedName>
</protein>
<dbReference type="PIRSF" id="PIRSF028451">
    <property type="entry name" value="UCP028451"/>
    <property type="match status" value="1"/>
</dbReference>
<comment type="caution">
    <text evidence="1">The sequence shown here is derived from an EMBL/GenBank/DDBJ whole genome shotgun (WGS) entry which is preliminary data.</text>
</comment>
<dbReference type="InterPro" id="IPR012808">
    <property type="entry name" value="CHP02453"/>
</dbReference>
<dbReference type="PANTHER" id="PTHR36452">
    <property type="entry name" value="CHROMOSOME 12, WHOLE GENOME SHOTGUN SEQUENCE"/>
    <property type="match status" value="1"/>
</dbReference>
<evidence type="ECO:0000313" key="1">
    <source>
        <dbReference type="EMBL" id="PNV73303.1"/>
    </source>
</evidence>
<gene>
    <name evidence="1" type="ORF">BES34_017565</name>
</gene>
<dbReference type="NCBIfam" id="TIGR02453">
    <property type="entry name" value="TIGR02453 family protein"/>
    <property type="match status" value="1"/>
</dbReference>
<evidence type="ECO:0000313" key="2">
    <source>
        <dbReference type="Proteomes" id="UP000094669"/>
    </source>
</evidence>
<keyword evidence="2" id="KW-1185">Reference proteome</keyword>
<dbReference type="Pfam" id="PF09365">
    <property type="entry name" value="DUF2461"/>
    <property type="match status" value="1"/>
</dbReference>
<dbReference type="RefSeq" id="WP_010410877.1">
    <property type="nucleotide sequence ID" value="NZ_MCRM02000024.1"/>
</dbReference>
<sequence>MQKQILDFLKNLSKNNNRDWFKKNELVYRSSLNEFYKFVEDLILGIHTFDSSIRNRSAKDCVFRIYKDVRFAKDKSPYKTNFGAWIATAGKKEVSAGYYVHVAPGESMVAGGLYLPPSPALLSVRKAIASDSTELRNIIGAKSFKNQFKELKGERLNSAPKGFSKDHPDIDLLRLKSFIAIRKFSDKEVIDDRFVKLCLKSFEQLLPLNRFLNKALKL</sequence>
<dbReference type="PANTHER" id="PTHR36452:SF1">
    <property type="entry name" value="DUF2461 DOMAIN-CONTAINING PROTEIN"/>
    <property type="match status" value="1"/>
</dbReference>
<accession>A0ABX4YEN6</accession>
<name>A0ABX4YEN6_9LEPT</name>
<reference evidence="1" key="1">
    <citation type="submission" date="2018-01" db="EMBL/GenBank/DDBJ databases">
        <title>Genomic characterization of Leptospira inadai serogroup Lyme isolated from captured rat in Brazil and comparative analysis with human reference strain.</title>
        <authorList>
            <person name="Moreno L.Z."/>
            <person name="Loureiro A.P."/>
            <person name="Miraglia F."/>
            <person name="Kremer F.S."/>
            <person name="Eslabao M.R."/>
            <person name="Dellagostin O.A."/>
            <person name="Lilenbaum W."/>
            <person name="Moreno A.M."/>
        </authorList>
    </citation>
    <scope>NUCLEOTIDE SEQUENCE [LARGE SCALE GENOMIC DNA]</scope>
    <source>
        <strain evidence="1">M34/99</strain>
    </source>
</reference>
<dbReference type="EMBL" id="MCRM02000024">
    <property type="protein sequence ID" value="PNV73303.1"/>
    <property type="molecule type" value="Genomic_DNA"/>
</dbReference>
<organism evidence="1 2">
    <name type="scientific">Leptospira inadai serovar Lyme</name>
    <dbReference type="NCBI Taxonomy" id="293084"/>
    <lineage>
        <taxon>Bacteria</taxon>
        <taxon>Pseudomonadati</taxon>
        <taxon>Spirochaetota</taxon>
        <taxon>Spirochaetia</taxon>
        <taxon>Leptospirales</taxon>
        <taxon>Leptospiraceae</taxon>
        <taxon>Leptospira</taxon>
    </lineage>
</organism>
<dbReference type="InterPro" id="IPR015996">
    <property type="entry name" value="UCP028451"/>
</dbReference>